<feature type="transmembrane region" description="Helical" evidence="8">
    <location>
        <begin position="378"/>
        <end position="400"/>
    </location>
</feature>
<comment type="caution">
    <text evidence="10">The sequence shown here is derived from an EMBL/GenBank/DDBJ whole genome shotgun (WGS) entry which is preliminary data.</text>
</comment>
<dbReference type="OrthoDB" id="10376666at2759"/>
<gene>
    <name evidence="10" type="ORF">KP79_PYT03175</name>
</gene>
<dbReference type="GO" id="GO:0005886">
    <property type="term" value="C:plasma membrane"/>
    <property type="evidence" value="ECO:0007669"/>
    <property type="project" value="UniProtKB-SubCell"/>
</dbReference>
<organism evidence="10 11">
    <name type="scientific">Mizuhopecten yessoensis</name>
    <name type="common">Japanese scallop</name>
    <name type="synonym">Patinopecten yessoensis</name>
    <dbReference type="NCBI Taxonomy" id="6573"/>
    <lineage>
        <taxon>Eukaryota</taxon>
        <taxon>Metazoa</taxon>
        <taxon>Spiralia</taxon>
        <taxon>Lophotrochozoa</taxon>
        <taxon>Mollusca</taxon>
        <taxon>Bivalvia</taxon>
        <taxon>Autobranchia</taxon>
        <taxon>Pteriomorphia</taxon>
        <taxon>Pectinida</taxon>
        <taxon>Pectinoidea</taxon>
        <taxon>Pectinidae</taxon>
        <taxon>Mizuhopecten</taxon>
    </lineage>
</organism>
<feature type="domain" description="G-protein coupled receptors family 1 profile" evidence="9">
    <location>
        <begin position="49"/>
        <end position="397"/>
    </location>
</feature>
<reference evidence="10 11" key="1">
    <citation type="journal article" date="2017" name="Nat. Ecol. Evol.">
        <title>Scallop genome provides insights into evolution of bilaterian karyotype and development.</title>
        <authorList>
            <person name="Wang S."/>
            <person name="Zhang J."/>
            <person name="Jiao W."/>
            <person name="Li J."/>
            <person name="Xun X."/>
            <person name="Sun Y."/>
            <person name="Guo X."/>
            <person name="Huan P."/>
            <person name="Dong B."/>
            <person name="Zhang L."/>
            <person name="Hu X."/>
            <person name="Sun X."/>
            <person name="Wang J."/>
            <person name="Zhao C."/>
            <person name="Wang Y."/>
            <person name="Wang D."/>
            <person name="Huang X."/>
            <person name="Wang R."/>
            <person name="Lv J."/>
            <person name="Li Y."/>
            <person name="Zhang Z."/>
            <person name="Liu B."/>
            <person name="Lu W."/>
            <person name="Hui Y."/>
            <person name="Liang J."/>
            <person name="Zhou Z."/>
            <person name="Hou R."/>
            <person name="Li X."/>
            <person name="Liu Y."/>
            <person name="Li H."/>
            <person name="Ning X."/>
            <person name="Lin Y."/>
            <person name="Zhao L."/>
            <person name="Xing Q."/>
            <person name="Dou J."/>
            <person name="Li Y."/>
            <person name="Mao J."/>
            <person name="Guo H."/>
            <person name="Dou H."/>
            <person name="Li T."/>
            <person name="Mu C."/>
            <person name="Jiang W."/>
            <person name="Fu Q."/>
            <person name="Fu X."/>
            <person name="Miao Y."/>
            <person name="Liu J."/>
            <person name="Yu Q."/>
            <person name="Li R."/>
            <person name="Liao H."/>
            <person name="Li X."/>
            <person name="Kong Y."/>
            <person name="Jiang Z."/>
            <person name="Chourrout D."/>
            <person name="Li R."/>
            <person name="Bao Z."/>
        </authorList>
    </citation>
    <scope>NUCLEOTIDE SEQUENCE [LARGE SCALE GENOMIC DNA]</scope>
    <source>
        <strain evidence="10 11">PY_sf001</strain>
    </source>
</reference>
<evidence type="ECO:0000256" key="7">
    <source>
        <dbReference type="SAM" id="MobiDB-lite"/>
    </source>
</evidence>
<protein>
    <submittedName>
        <fullName evidence="10">Orexin receptor type 2</fullName>
    </submittedName>
</protein>
<feature type="transmembrane region" description="Helical" evidence="8">
    <location>
        <begin position="333"/>
        <end position="358"/>
    </location>
</feature>
<accession>A0A210PIX2</accession>
<dbReference type="Pfam" id="PF00001">
    <property type="entry name" value="7tm_1"/>
    <property type="match status" value="1"/>
</dbReference>
<feature type="compositionally biased region" description="Low complexity" evidence="7">
    <location>
        <begin position="301"/>
        <end position="319"/>
    </location>
</feature>
<name>A0A210PIX2_MIZYE</name>
<evidence type="ECO:0000313" key="10">
    <source>
        <dbReference type="EMBL" id="OWF36439.1"/>
    </source>
</evidence>
<dbReference type="AlphaFoldDB" id="A0A210PIX2"/>
<dbReference type="InterPro" id="IPR017452">
    <property type="entry name" value="GPCR_Rhodpsn_7TM"/>
</dbReference>
<evidence type="ECO:0000313" key="11">
    <source>
        <dbReference type="Proteomes" id="UP000242188"/>
    </source>
</evidence>
<feature type="compositionally biased region" description="Polar residues" evidence="7">
    <location>
        <begin position="244"/>
        <end position="265"/>
    </location>
</feature>
<dbReference type="SUPFAM" id="SSF81321">
    <property type="entry name" value="Family A G protein-coupled receptor-like"/>
    <property type="match status" value="1"/>
</dbReference>
<dbReference type="GO" id="GO:0004930">
    <property type="term" value="F:G protein-coupled receptor activity"/>
    <property type="evidence" value="ECO:0007669"/>
    <property type="project" value="InterPro"/>
</dbReference>
<dbReference type="InterPro" id="IPR000276">
    <property type="entry name" value="GPCR_Rhodpsn"/>
</dbReference>
<dbReference type="PRINTS" id="PR00237">
    <property type="entry name" value="GPCRRHODOPSN"/>
</dbReference>
<feature type="compositionally biased region" description="Polar residues" evidence="7">
    <location>
        <begin position="279"/>
        <end position="290"/>
    </location>
</feature>
<dbReference type="Proteomes" id="UP000242188">
    <property type="component" value="Unassembled WGS sequence"/>
</dbReference>
<proteinExistence type="predicted"/>
<feature type="region of interest" description="Disordered" evidence="7">
    <location>
        <begin position="244"/>
        <end position="324"/>
    </location>
</feature>
<evidence type="ECO:0000256" key="3">
    <source>
        <dbReference type="ARBA" id="ARBA00022692"/>
    </source>
</evidence>
<evidence type="ECO:0000256" key="6">
    <source>
        <dbReference type="ARBA" id="ARBA00023170"/>
    </source>
</evidence>
<feature type="transmembrane region" description="Helical" evidence="8">
    <location>
        <begin position="203"/>
        <end position="227"/>
    </location>
</feature>
<evidence type="ECO:0000256" key="1">
    <source>
        <dbReference type="ARBA" id="ARBA00004651"/>
    </source>
</evidence>
<feature type="transmembrane region" description="Helical" evidence="8">
    <location>
        <begin position="69"/>
        <end position="95"/>
    </location>
</feature>
<evidence type="ECO:0000256" key="8">
    <source>
        <dbReference type="SAM" id="Phobius"/>
    </source>
</evidence>
<feature type="transmembrane region" description="Helical" evidence="8">
    <location>
        <begin position="149"/>
        <end position="169"/>
    </location>
</feature>
<dbReference type="CDD" id="cd00637">
    <property type="entry name" value="7tm_classA_rhodopsin-like"/>
    <property type="match status" value="1"/>
</dbReference>
<dbReference type="PANTHER" id="PTHR24241">
    <property type="entry name" value="NEUROPEPTIDE RECEPTOR-RELATED G-PROTEIN COUPLED RECEPTOR"/>
    <property type="match status" value="1"/>
</dbReference>
<keyword evidence="6 10" id="KW-0675">Receptor</keyword>
<keyword evidence="11" id="KW-1185">Reference proteome</keyword>
<keyword evidence="3 8" id="KW-0812">Transmembrane</keyword>
<dbReference type="Gene3D" id="1.20.1070.10">
    <property type="entry name" value="Rhodopsin 7-helix transmembrane proteins"/>
    <property type="match status" value="1"/>
</dbReference>
<feature type="transmembrane region" description="Helical" evidence="8">
    <location>
        <begin position="107"/>
        <end position="128"/>
    </location>
</feature>
<feature type="transmembrane region" description="Helical" evidence="8">
    <location>
        <begin position="28"/>
        <end position="57"/>
    </location>
</feature>
<evidence type="ECO:0000256" key="2">
    <source>
        <dbReference type="ARBA" id="ARBA00022475"/>
    </source>
</evidence>
<evidence type="ECO:0000259" key="9">
    <source>
        <dbReference type="PROSITE" id="PS50262"/>
    </source>
</evidence>
<keyword evidence="2" id="KW-1003">Cell membrane</keyword>
<evidence type="ECO:0000256" key="4">
    <source>
        <dbReference type="ARBA" id="ARBA00022989"/>
    </source>
</evidence>
<sequence length="423" mass="48269">MTSLNNTASVTLVFTDPDVLLHEWNTRLALLFIPLDVLFVLTTLLGFFGNMVVFIVYRFCMKGKINDRFFIPLLAIMDAFVCLVGPIISLILSIRPVTFYGDAICKMSIFVFRVMLNSSVLLMLVIAIQRFRKVCRPFGKKYDLKRCKIDAGISISTAIVMAIPQLVFFGEIPIRETIQNITVVGYRCGLRTEESELMNITIYYYQVLCFVVVVAILIALIVMYSCVGQKIYIQTKRVENSRASSMTSGSESDCQPTYSPANSCNGGPRLQIPERKTPTSESDLSTRQNLMSPKGSRRSRGSCSCPTSPTSPTGSMSKPQFKQKRARSVSRRYTILFMGISIFFVVSYLPTLLANMFSKEMWDAPSFWINNSDEQKQMYTYLFFTYFINHIANPFFYGFFDSSFRRMIVKSCRCRCLEYRFGK</sequence>
<keyword evidence="4 8" id="KW-1133">Transmembrane helix</keyword>
<dbReference type="EMBL" id="NEDP02076618">
    <property type="protein sequence ID" value="OWF36439.1"/>
    <property type="molecule type" value="Genomic_DNA"/>
</dbReference>
<dbReference type="PROSITE" id="PS50262">
    <property type="entry name" value="G_PROTEIN_RECEP_F1_2"/>
    <property type="match status" value="1"/>
</dbReference>
<comment type="subcellular location">
    <subcellularLocation>
        <location evidence="1">Cell membrane</location>
        <topology evidence="1">Multi-pass membrane protein</topology>
    </subcellularLocation>
</comment>
<keyword evidence="5 8" id="KW-0472">Membrane</keyword>
<evidence type="ECO:0000256" key="5">
    <source>
        <dbReference type="ARBA" id="ARBA00023136"/>
    </source>
</evidence>